<name>U5QD37_GLOK1</name>
<dbReference type="Proteomes" id="UP000017396">
    <property type="component" value="Chromosome"/>
</dbReference>
<reference evidence="1 2" key="1">
    <citation type="journal article" date="2013" name="PLoS ONE">
        <title>Cultivation and Complete Genome Sequencing of Gloeobacter kilaueensis sp. nov., from a Lava Cave in Kilauea Caldera, Hawai'i.</title>
        <authorList>
            <person name="Saw J.H."/>
            <person name="Schatz M."/>
            <person name="Brown M.V."/>
            <person name="Kunkel D.D."/>
            <person name="Foster J.S."/>
            <person name="Shick H."/>
            <person name="Christensen S."/>
            <person name="Hou S."/>
            <person name="Wan X."/>
            <person name="Donachie S.P."/>
        </authorList>
    </citation>
    <scope>NUCLEOTIDE SEQUENCE [LARGE SCALE GENOMIC DNA]</scope>
    <source>
        <strain evidence="2">JS</strain>
    </source>
</reference>
<gene>
    <name evidence="1" type="ORF">GKIL_0561</name>
</gene>
<dbReference type="EMBL" id="CP003587">
    <property type="protein sequence ID" value="AGY56807.1"/>
    <property type="molecule type" value="Genomic_DNA"/>
</dbReference>
<evidence type="ECO:0000313" key="1">
    <source>
        <dbReference type="EMBL" id="AGY56807.1"/>
    </source>
</evidence>
<proteinExistence type="predicted"/>
<evidence type="ECO:0000313" key="2">
    <source>
        <dbReference type="Proteomes" id="UP000017396"/>
    </source>
</evidence>
<accession>U5QD37</accession>
<sequence>MNEEFSVINGRIWGFEHPGDMMPVPLPLAMTSNGLMVHFFGEAAQLWERKGWARPVHLPYRFLAGGGLLVIESLLEMAESDGFLPAVPLPVLEGT</sequence>
<organism evidence="1 2">
    <name type="scientific">Gloeobacter kilaueensis (strain ATCC BAA-2537 / CCAP 1431/1 / ULC 316 / JS1)</name>
    <dbReference type="NCBI Taxonomy" id="1183438"/>
    <lineage>
        <taxon>Bacteria</taxon>
        <taxon>Bacillati</taxon>
        <taxon>Cyanobacteriota</taxon>
        <taxon>Cyanophyceae</taxon>
        <taxon>Gloeobacterales</taxon>
        <taxon>Gloeobacteraceae</taxon>
        <taxon>Gloeobacter</taxon>
    </lineage>
</organism>
<dbReference type="STRING" id="1183438.GKIL_0561"/>
<keyword evidence="2" id="KW-1185">Reference proteome</keyword>
<dbReference type="OrthoDB" id="9860047at2"/>
<dbReference type="KEGG" id="glj:GKIL_0561"/>
<dbReference type="HOGENOM" id="CLU_2368895_0_0_3"/>
<dbReference type="AlphaFoldDB" id="U5QD37"/>
<protein>
    <submittedName>
        <fullName evidence="1">Uncharacterized protein</fullName>
    </submittedName>
</protein>
<dbReference type="RefSeq" id="WP_023171840.1">
    <property type="nucleotide sequence ID" value="NC_022600.1"/>
</dbReference>